<evidence type="ECO:0000313" key="2">
    <source>
        <dbReference type="EMBL" id="GAS85005.1"/>
    </source>
</evidence>
<feature type="transmembrane region" description="Helical" evidence="1">
    <location>
        <begin position="85"/>
        <end position="105"/>
    </location>
</feature>
<proteinExistence type="predicted"/>
<gene>
    <name evidence="2" type="ORF">PAHA3_5126</name>
</gene>
<keyword evidence="1" id="KW-0472">Membrane</keyword>
<name>A0A124DYR0_PAEAM</name>
<accession>A0A124DYR0</accession>
<dbReference type="EMBL" id="BCNV01000007">
    <property type="protein sequence ID" value="GAS85005.1"/>
    <property type="molecule type" value="Genomic_DNA"/>
</dbReference>
<feature type="transmembrane region" description="Helical" evidence="1">
    <location>
        <begin position="55"/>
        <end position="73"/>
    </location>
</feature>
<keyword evidence="1" id="KW-0812">Transmembrane</keyword>
<comment type="caution">
    <text evidence="2">The sequence shown here is derived from an EMBL/GenBank/DDBJ whole genome shotgun (WGS) entry which is preliminary data.</text>
</comment>
<protein>
    <submittedName>
        <fullName evidence="2">Uncharacterized protein</fullName>
    </submittedName>
</protein>
<evidence type="ECO:0000256" key="1">
    <source>
        <dbReference type="SAM" id="Phobius"/>
    </source>
</evidence>
<dbReference type="RefSeq" id="WP_062837386.1">
    <property type="nucleotide sequence ID" value="NZ_BCNV01000007.1"/>
</dbReference>
<reference evidence="2 3" key="1">
    <citation type="journal article" date="2016" name="Genome Announc.">
        <title>Draft Genome Sequence of Paenibacillus amylolyticus Heshi-A3, Isolated from Fermented Rice Bran in a Japanese Fermented Seafood Dish.</title>
        <authorList>
            <person name="Akuzawa S."/>
            <person name="Nagaoka J."/>
            <person name="Kanekatsu M."/>
            <person name="Kubota E."/>
            <person name="Ohtake R."/>
            <person name="Suzuki T."/>
            <person name="Kanesaki Y."/>
        </authorList>
    </citation>
    <scope>NUCLEOTIDE SEQUENCE [LARGE SCALE GENOMIC DNA]</scope>
    <source>
        <strain evidence="2 3">Heshi-A3</strain>
    </source>
</reference>
<sequence length="111" mass="12598">MTIQRKPLGLGTLSLLVLLMGLAFNFPWGKENFMISHYLLNLINMPIYSNGDQRLHIPFVVAAIFWIPTFWIAKKYRAHFGTSVSYNVAGFMLLLCIIGPVIPVIDWMVNG</sequence>
<dbReference type="Proteomes" id="UP000069697">
    <property type="component" value="Unassembled WGS sequence"/>
</dbReference>
<keyword evidence="1" id="KW-1133">Transmembrane helix</keyword>
<organism evidence="2 3">
    <name type="scientific">Paenibacillus amylolyticus</name>
    <dbReference type="NCBI Taxonomy" id="1451"/>
    <lineage>
        <taxon>Bacteria</taxon>
        <taxon>Bacillati</taxon>
        <taxon>Bacillota</taxon>
        <taxon>Bacilli</taxon>
        <taxon>Bacillales</taxon>
        <taxon>Paenibacillaceae</taxon>
        <taxon>Paenibacillus</taxon>
    </lineage>
</organism>
<dbReference type="AlphaFoldDB" id="A0A124DYR0"/>
<reference evidence="3" key="2">
    <citation type="submission" date="2016-01" db="EMBL/GenBank/DDBJ databases">
        <title>Draft Genome Sequence of Paenibacillus amylolyticus Heshi-A3 that Was Isolated from Fermented Rice Bran with Aging Salted Mackerel, Which Was Named Heshiko as Traditional Fermented Seafood in Japan.</title>
        <authorList>
            <person name="Akuzawa S."/>
            <person name="Nakagawa J."/>
            <person name="Kanekatsu T."/>
            <person name="Kubota E."/>
            <person name="Ohtake R."/>
            <person name="Suzuki T."/>
            <person name="Kanesaki Y."/>
        </authorList>
    </citation>
    <scope>NUCLEOTIDE SEQUENCE [LARGE SCALE GENOMIC DNA]</scope>
    <source>
        <strain evidence="3">Heshi-A3</strain>
    </source>
</reference>
<evidence type="ECO:0000313" key="3">
    <source>
        <dbReference type="Proteomes" id="UP000069697"/>
    </source>
</evidence>